<comment type="caution">
    <text evidence="1">The sequence shown here is derived from an EMBL/GenBank/DDBJ whole genome shotgun (WGS) entry which is preliminary data.</text>
</comment>
<evidence type="ECO:0000313" key="2">
    <source>
        <dbReference type="Proteomes" id="UP000541444"/>
    </source>
</evidence>
<dbReference type="PANTHER" id="PTHR13833">
    <property type="match status" value="1"/>
</dbReference>
<name>A0A7J7NQ19_9MAGN</name>
<accession>A0A7J7NQ19</accession>
<organism evidence="1 2">
    <name type="scientific">Kingdonia uniflora</name>
    <dbReference type="NCBI Taxonomy" id="39325"/>
    <lineage>
        <taxon>Eukaryota</taxon>
        <taxon>Viridiplantae</taxon>
        <taxon>Streptophyta</taxon>
        <taxon>Embryophyta</taxon>
        <taxon>Tracheophyta</taxon>
        <taxon>Spermatophyta</taxon>
        <taxon>Magnoliopsida</taxon>
        <taxon>Ranunculales</taxon>
        <taxon>Circaeasteraceae</taxon>
        <taxon>Kingdonia</taxon>
    </lineage>
</organism>
<dbReference type="Proteomes" id="UP000541444">
    <property type="component" value="Unassembled WGS sequence"/>
</dbReference>
<gene>
    <name evidence="1" type="ORF">GIB67_013715</name>
</gene>
<keyword evidence="2" id="KW-1185">Reference proteome</keyword>
<dbReference type="PANTHER" id="PTHR13833:SF78">
    <property type="entry name" value="POTASSIUM TRANSPORTER"/>
    <property type="match status" value="1"/>
</dbReference>
<evidence type="ECO:0000313" key="1">
    <source>
        <dbReference type="EMBL" id="KAF6169285.1"/>
    </source>
</evidence>
<sequence length="445" mass="51060">MNSKLCFVKTGNWLDSFEGNCRPFERRVKLAGIWPRRTKSFERLCDSFERDWRLTFLEVPSGFRSLIMRCKSLPRDLDPHKLEVSNLGDPVTLRKAEIPPSSYQKPLRSYVRPPLIPTEDEQEKLEESLVGSLGKLFLNTGPSMAEIFRGLFSFRKKPMNHQQQQNIYYQQSQNRPNVWPLQESFAIRDEDGPPPLETRTPTSRKTYTFMSNDQEKSHRFHQNCGYQGPWGEEYQYQYQQQQHHQRHYSSGPQTYYKESFETTTNEIVFGAVQEQDGWRESVVIKAVDYSYPMDDRSSCTSLCAIVLECSLQGMDSFGDESTTDGSSARPPCAIPPDWGGSHDHEADTSVPRDLEAEAGMNFMPHRRVSGDLAHGELISGRARGGSESFWPYPSEWRPPASLAEYETDGISMKYLDVVNERARASGGDVWIWPDYQTLAPNQCIC</sequence>
<dbReference type="AlphaFoldDB" id="A0A7J7NQ19"/>
<reference evidence="1 2" key="1">
    <citation type="journal article" date="2020" name="IScience">
        <title>Genome Sequencing of the Endangered Kingdonia uniflora (Circaeasteraceae, Ranunculales) Reveals Potential Mechanisms of Evolutionary Specialization.</title>
        <authorList>
            <person name="Sun Y."/>
            <person name="Deng T."/>
            <person name="Zhang A."/>
            <person name="Moore M.J."/>
            <person name="Landis J.B."/>
            <person name="Lin N."/>
            <person name="Zhang H."/>
            <person name="Zhang X."/>
            <person name="Huang J."/>
            <person name="Zhang X."/>
            <person name="Sun H."/>
            <person name="Wang H."/>
        </authorList>
    </citation>
    <scope>NUCLEOTIDE SEQUENCE [LARGE SCALE GENOMIC DNA]</scope>
    <source>
        <strain evidence="1">TB1705</strain>
        <tissue evidence="1">Leaf</tissue>
    </source>
</reference>
<protein>
    <submittedName>
        <fullName evidence="1">Uncharacterized protein</fullName>
    </submittedName>
</protein>
<dbReference type="EMBL" id="JACGCM010000669">
    <property type="protein sequence ID" value="KAF6169285.1"/>
    <property type="molecule type" value="Genomic_DNA"/>
</dbReference>
<proteinExistence type="predicted"/>